<reference evidence="7" key="1">
    <citation type="submission" date="2013-09" db="EMBL/GenBank/DDBJ databases">
        <title>The Genome Sequence of Anopheles maculatus species B.</title>
        <authorList>
            <consortium name="The Broad Institute Genomics Platform"/>
            <person name="Neafsey D.E."/>
            <person name="Besansky N."/>
            <person name="Howell P."/>
            <person name="Walton C."/>
            <person name="Young S.K."/>
            <person name="Zeng Q."/>
            <person name="Gargeya S."/>
            <person name="Fitzgerald M."/>
            <person name="Haas B."/>
            <person name="Abouelleil A."/>
            <person name="Allen A.W."/>
            <person name="Alvarado L."/>
            <person name="Arachchi H.M."/>
            <person name="Berlin A.M."/>
            <person name="Chapman S.B."/>
            <person name="Gainer-Dewar J."/>
            <person name="Goldberg J."/>
            <person name="Griggs A."/>
            <person name="Gujja S."/>
            <person name="Hansen M."/>
            <person name="Howarth C."/>
            <person name="Imamovic A."/>
            <person name="Ireland A."/>
            <person name="Larimer J."/>
            <person name="McCowan C."/>
            <person name="Murphy C."/>
            <person name="Pearson M."/>
            <person name="Poon T.W."/>
            <person name="Priest M."/>
            <person name="Roberts A."/>
            <person name="Saif S."/>
            <person name="Shea T."/>
            <person name="Sisk P."/>
            <person name="Sykes S."/>
            <person name="Wortman J."/>
            <person name="Nusbaum C."/>
            <person name="Birren B."/>
        </authorList>
    </citation>
    <scope>NUCLEOTIDE SEQUENCE [LARGE SCALE GENOMIC DNA]</scope>
    <source>
        <strain evidence="7">maculatus3</strain>
    </source>
</reference>
<keyword evidence="3" id="KW-0040">ANK repeat</keyword>
<keyword evidence="4" id="KW-0406">Ion transport</keyword>
<evidence type="ECO:0000256" key="3">
    <source>
        <dbReference type="ARBA" id="ARBA00023043"/>
    </source>
</evidence>
<dbReference type="Proteomes" id="UP000075901">
    <property type="component" value="Unassembled WGS sequence"/>
</dbReference>
<name>A0A182T3U9_9DIPT</name>
<reference evidence="6" key="2">
    <citation type="submission" date="2020-05" db="UniProtKB">
        <authorList>
            <consortium name="EnsemblMetazoa"/>
        </authorList>
    </citation>
    <scope>IDENTIFICATION</scope>
    <source>
        <strain evidence="6">maculatus3</strain>
    </source>
</reference>
<dbReference type="VEuPathDB" id="VectorBase:AMAM019103"/>
<dbReference type="Gene3D" id="1.25.40.20">
    <property type="entry name" value="Ankyrin repeat-containing domain"/>
    <property type="match status" value="1"/>
</dbReference>
<organism evidence="6 7">
    <name type="scientific">Anopheles maculatus</name>
    <dbReference type="NCBI Taxonomy" id="74869"/>
    <lineage>
        <taxon>Eukaryota</taxon>
        <taxon>Metazoa</taxon>
        <taxon>Ecdysozoa</taxon>
        <taxon>Arthropoda</taxon>
        <taxon>Hexapoda</taxon>
        <taxon>Insecta</taxon>
        <taxon>Pterygota</taxon>
        <taxon>Neoptera</taxon>
        <taxon>Endopterygota</taxon>
        <taxon>Diptera</taxon>
        <taxon>Nematocera</taxon>
        <taxon>Culicoidea</taxon>
        <taxon>Culicidae</taxon>
        <taxon>Anophelinae</taxon>
        <taxon>Anopheles</taxon>
        <taxon>Anopheles maculatus group</taxon>
    </lineage>
</organism>
<keyword evidence="1" id="KW-0813">Transport</keyword>
<dbReference type="SUPFAM" id="SSF48403">
    <property type="entry name" value="Ankyrin repeat"/>
    <property type="match status" value="1"/>
</dbReference>
<dbReference type="GO" id="GO:0034220">
    <property type="term" value="P:monoatomic ion transmembrane transport"/>
    <property type="evidence" value="ECO:0007669"/>
    <property type="project" value="UniProtKB-KW"/>
</dbReference>
<evidence type="ECO:0000313" key="6">
    <source>
        <dbReference type="EnsemblMetazoa" id="AMAM019103-PA"/>
    </source>
</evidence>
<dbReference type="InterPro" id="IPR052076">
    <property type="entry name" value="TRP_cation_channel"/>
</dbReference>
<dbReference type="GO" id="GO:1902495">
    <property type="term" value="C:transmembrane transporter complex"/>
    <property type="evidence" value="ECO:0007669"/>
    <property type="project" value="TreeGrafter"/>
</dbReference>
<keyword evidence="2" id="KW-0677">Repeat</keyword>
<dbReference type="PANTHER" id="PTHR47143">
    <property type="entry name" value="TRANSIENT RECEPTOR POTENTIAL CATION CHANNEL PROTEIN PAINLESS"/>
    <property type="match status" value="1"/>
</dbReference>
<dbReference type="EnsemblMetazoa" id="AMAM019103-RA">
    <property type="protein sequence ID" value="AMAM019103-PA"/>
    <property type="gene ID" value="AMAM019103"/>
</dbReference>
<sequence>ANPETYEYPIHLAALSFDSDNLSELLQLPRIAVDQKYEDRTALFLLFEQIDGNSWKEVFECIKLLLKYHANINATDEGGVSPIALLVTANEPWRKEILEYCLQNYSVNVDFRRKQARKAIEKYFPGTTIPEVDMENVTMEVLRNILTAGTEDDFLAAHEKYRRQNEGHVLRDDDFTELLTKAVERAKQLAAQKLLEEKVVDGKFVGKSVLLSGLLAKCCNRGNVPMLEMLLNIIPNDEIKLINEEPLLSLLVKQIDVYKDKNKCPFFKSMGILLNDPRLEVDKIDEKRYTAMHYAVKYKIDH</sequence>
<dbReference type="GO" id="GO:0022857">
    <property type="term" value="F:transmembrane transporter activity"/>
    <property type="evidence" value="ECO:0007669"/>
    <property type="project" value="TreeGrafter"/>
</dbReference>
<proteinExistence type="predicted"/>
<keyword evidence="7" id="KW-1185">Reference proteome</keyword>
<keyword evidence="5" id="KW-0407">Ion channel</keyword>
<accession>A0A182T3U9</accession>
<dbReference type="PANTHER" id="PTHR47143:SF4">
    <property type="entry name" value="TRANSIENT RECEPTOR POTENTIAL CATION CHANNEL PROTEIN PAINLESS"/>
    <property type="match status" value="1"/>
</dbReference>
<evidence type="ECO:0000256" key="1">
    <source>
        <dbReference type="ARBA" id="ARBA00022448"/>
    </source>
</evidence>
<evidence type="ECO:0000313" key="7">
    <source>
        <dbReference type="Proteomes" id="UP000075901"/>
    </source>
</evidence>
<dbReference type="InterPro" id="IPR036770">
    <property type="entry name" value="Ankyrin_rpt-contain_sf"/>
</dbReference>
<evidence type="ECO:0000256" key="2">
    <source>
        <dbReference type="ARBA" id="ARBA00022737"/>
    </source>
</evidence>
<dbReference type="AlphaFoldDB" id="A0A182T3U9"/>
<protein>
    <submittedName>
        <fullName evidence="6">Uncharacterized protein</fullName>
    </submittedName>
</protein>
<evidence type="ECO:0000256" key="5">
    <source>
        <dbReference type="ARBA" id="ARBA00023303"/>
    </source>
</evidence>
<evidence type="ECO:0000256" key="4">
    <source>
        <dbReference type="ARBA" id="ARBA00023065"/>
    </source>
</evidence>